<dbReference type="Proteomes" id="UP000725002">
    <property type="component" value="Unassembled WGS sequence"/>
</dbReference>
<evidence type="ECO:0000313" key="4">
    <source>
        <dbReference type="Proteomes" id="UP000725002"/>
    </source>
</evidence>
<dbReference type="InterPro" id="IPR032675">
    <property type="entry name" value="LRR_dom_sf"/>
</dbReference>
<feature type="chain" id="PRO_5037613309" description="BACON domain-containing protein" evidence="1">
    <location>
        <begin position="19"/>
        <end position="752"/>
    </location>
</feature>
<dbReference type="InterPro" id="IPR024361">
    <property type="entry name" value="BACON"/>
</dbReference>
<accession>A0A940DPV4</accession>
<feature type="signal peptide" evidence="1">
    <location>
        <begin position="1"/>
        <end position="18"/>
    </location>
</feature>
<feature type="domain" description="BACON" evidence="2">
    <location>
        <begin position="88"/>
        <end position="141"/>
    </location>
</feature>
<dbReference type="CDD" id="cd14948">
    <property type="entry name" value="BACON"/>
    <property type="match status" value="1"/>
</dbReference>
<gene>
    <name evidence="3" type="ORF">IAB75_01755</name>
</gene>
<reference evidence="3" key="1">
    <citation type="submission" date="2020-10" db="EMBL/GenBank/DDBJ databases">
        <authorList>
            <person name="Gilroy R."/>
        </authorList>
    </citation>
    <scope>NUCLEOTIDE SEQUENCE</scope>
    <source>
        <strain evidence="3">G3-8215</strain>
    </source>
</reference>
<dbReference type="InterPro" id="IPR013783">
    <property type="entry name" value="Ig-like_fold"/>
</dbReference>
<organism evidence="3 4">
    <name type="scientific">Candidatus Cryptobacteroides avicola</name>
    <dbReference type="NCBI Taxonomy" id="2840757"/>
    <lineage>
        <taxon>Bacteria</taxon>
        <taxon>Pseudomonadati</taxon>
        <taxon>Bacteroidota</taxon>
        <taxon>Bacteroidia</taxon>
        <taxon>Bacteroidales</taxon>
        <taxon>Candidatus Cryptobacteroides</taxon>
    </lineage>
</organism>
<evidence type="ECO:0000259" key="2">
    <source>
        <dbReference type="Pfam" id="PF13004"/>
    </source>
</evidence>
<protein>
    <recommendedName>
        <fullName evidence="2">BACON domain-containing protein</fullName>
    </recommendedName>
</protein>
<dbReference type="AlphaFoldDB" id="A0A940DPV4"/>
<dbReference type="SUPFAM" id="SSF52058">
    <property type="entry name" value="L domain-like"/>
    <property type="match status" value="1"/>
</dbReference>
<dbReference type="InterPro" id="IPR001611">
    <property type="entry name" value="Leu-rich_rpt"/>
</dbReference>
<dbReference type="Gene3D" id="2.60.40.10">
    <property type="entry name" value="Immunoglobulins"/>
    <property type="match status" value="1"/>
</dbReference>
<evidence type="ECO:0000256" key="1">
    <source>
        <dbReference type="SAM" id="SignalP"/>
    </source>
</evidence>
<name>A0A940DPV4_9BACT</name>
<keyword evidence="1" id="KW-0732">Signal</keyword>
<dbReference type="Gene3D" id="3.80.10.10">
    <property type="entry name" value="Ribonuclease Inhibitor"/>
    <property type="match status" value="1"/>
</dbReference>
<proteinExistence type="predicted"/>
<comment type="caution">
    <text evidence="3">The sequence shown here is derived from an EMBL/GenBank/DDBJ whole genome shotgun (WGS) entry which is preliminary data.</text>
</comment>
<sequence>MARTFKNTFICFGAVAVAALSLCRCTHPFEEGMTGSFPSSGSDDEFELLTGGYISVPATGSREERTKTIEIRTGSGILTDVEYLIGSSGWISITDKETNSSTKRATVTFTASENTSSDPRSADIIISSAFGGNSVSVHVTQSGNGEYPDEEETYYGDLYLMTQEDVDNFRYTCIEGQMIIGNNIYGGYMTSYNRPDLYFDGSDITDISNLSRLTSVTGGIIMVSNTNLYDAWPLCNVSTPFIEFTDMPSDAVRTYAENGGNVPELYITSISGNFYDMSFVRNMYNLEYLMLRGNMIDNFSGIGDATNLQRLDLYENEISYLDGLESSWSLRDIVISGDGLLQNINVLADMSELSSVYLSNLNISESQVNYIRAANPDLSISTENLNGSTYLTASVPETNMSSAILQFGVYNMYDSDITEYGVIVREEYAGFDFLSRQPAEWPFVNGQEYQEEYQGLSSNSGYRFWSYAIDTNGSIHLSPECSFRTSEEELYSFDITLTAPTFDNTGEYVNDYPYMYGKEFKTIDNAYITAEDIQLNSTGEDTWTFTTAAGIKNLLFSNRLSDSHISWAFSGDENEVFWSYDQNGTEGTGGDLLIAAMRTEVNGNMIEYRNLIRPVSKVDIGLRIDGNFDISRISRIEATMDNLYSGCAISSLTEEMSHYGNTTNTFSGEEWSDRTIFAATDQYIFPNVDGTCSKVDFRVLMTDGSTINLHGTLNEPLTANNDYAIGFYVTWNSSDSTFTIDEIDVVEDVIEF</sequence>
<dbReference type="Pfam" id="PF13004">
    <property type="entry name" value="BACON"/>
    <property type="match status" value="1"/>
</dbReference>
<dbReference type="PROSITE" id="PS51450">
    <property type="entry name" value="LRR"/>
    <property type="match status" value="1"/>
</dbReference>
<reference evidence="3" key="2">
    <citation type="journal article" date="2021" name="PeerJ">
        <title>Extensive microbial diversity within the chicken gut microbiome revealed by metagenomics and culture.</title>
        <authorList>
            <person name="Gilroy R."/>
            <person name="Ravi A."/>
            <person name="Getino M."/>
            <person name="Pursley I."/>
            <person name="Horton D.L."/>
            <person name="Alikhan N.F."/>
            <person name="Baker D."/>
            <person name="Gharbi K."/>
            <person name="Hall N."/>
            <person name="Watson M."/>
            <person name="Adriaenssens E.M."/>
            <person name="Foster-Nyarko E."/>
            <person name="Jarju S."/>
            <person name="Secka A."/>
            <person name="Antonio M."/>
            <person name="Oren A."/>
            <person name="Chaudhuri R.R."/>
            <person name="La Ragione R."/>
            <person name="Hildebrand F."/>
            <person name="Pallen M.J."/>
        </authorList>
    </citation>
    <scope>NUCLEOTIDE SEQUENCE</scope>
    <source>
        <strain evidence="3">G3-8215</strain>
    </source>
</reference>
<evidence type="ECO:0000313" key="3">
    <source>
        <dbReference type="EMBL" id="MBO8482832.1"/>
    </source>
</evidence>
<dbReference type="EMBL" id="JADILV010000012">
    <property type="protein sequence ID" value="MBO8482832.1"/>
    <property type="molecule type" value="Genomic_DNA"/>
</dbReference>